<evidence type="ECO:0000256" key="2">
    <source>
        <dbReference type="ARBA" id="ARBA00023125"/>
    </source>
</evidence>
<feature type="domain" description="HTH arsR-type" evidence="4">
    <location>
        <begin position="26"/>
        <end position="118"/>
    </location>
</feature>
<dbReference type="InterPro" id="IPR001845">
    <property type="entry name" value="HTH_ArsR_DNA-bd_dom"/>
</dbReference>
<proteinExistence type="predicted"/>
<dbReference type="InterPro" id="IPR051081">
    <property type="entry name" value="HTH_MetalResp_TranReg"/>
</dbReference>
<dbReference type="PRINTS" id="PR00778">
    <property type="entry name" value="HTHARSR"/>
</dbReference>
<accession>A0ABY8VIQ6</accession>
<reference evidence="5 6" key="1">
    <citation type="submission" date="2023-05" db="EMBL/GenBank/DDBJ databases">
        <title>Corynebacterium suedekumii sp. nov. and Corynebacterium breve sp. nov. isolated from raw cow's milk.</title>
        <authorList>
            <person name="Baer M.K."/>
            <person name="Mehl L."/>
            <person name="Hellmuth R."/>
            <person name="Marke G."/>
            <person name="Lipski A."/>
        </authorList>
    </citation>
    <scope>NUCLEOTIDE SEQUENCE [LARGE SCALE GENOMIC DNA]</scope>
    <source>
        <strain evidence="5 6">LM112</strain>
    </source>
</reference>
<dbReference type="NCBIfam" id="NF033788">
    <property type="entry name" value="HTH_metalloreg"/>
    <property type="match status" value="1"/>
</dbReference>
<evidence type="ECO:0000313" key="6">
    <source>
        <dbReference type="Proteomes" id="UP001238805"/>
    </source>
</evidence>
<name>A0ABY8VIQ6_9CORY</name>
<dbReference type="Gene3D" id="1.10.10.10">
    <property type="entry name" value="Winged helix-like DNA-binding domain superfamily/Winged helix DNA-binding domain"/>
    <property type="match status" value="1"/>
</dbReference>
<dbReference type="SMART" id="SM00418">
    <property type="entry name" value="HTH_ARSR"/>
    <property type="match status" value="1"/>
</dbReference>
<gene>
    <name evidence="5" type="ORF">QP029_09800</name>
</gene>
<dbReference type="PROSITE" id="PS50987">
    <property type="entry name" value="HTH_ARSR_2"/>
    <property type="match status" value="1"/>
</dbReference>
<organism evidence="5 6">
    <name type="scientific">Corynebacterium suedekumii</name>
    <dbReference type="NCBI Taxonomy" id="3049801"/>
    <lineage>
        <taxon>Bacteria</taxon>
        <taxon>Bacillati</taxon>
        <taxon>Actinomycetota</taxon>
        <taxon>Actinomycetes</taxon>
        <taxon>Mycobacteriales</taxon>
        <taxon>Corynebacteriaceae</taxon>
        <taxon>Corynebacterium</taxon>
    </lineage>
</organism>
<keyword evidence="2" id="KW-0238">DNA-binding</keyword>
<dbReference type="SUPFAM" id="SSF46785">
    <property type="entry name" value="Winged helix' DNA-binding domain"/>
    <property type="match status" value="1"/>
</dbReference>
<evidence type="ECO:0000259" key="4">
    <source>
        <dbReference type="PROSITE" id="PS50987"/>
    </source>
</evidence>
<dbReference type="RefSeq" id="WP_284874130.1">
    <property type="nucleotide sequence ID" value="NZ_CP126970.1"/>
</dbReference>
<dbReference type="EMBL" id="CP126970">
    <property type="protein sequence ID" value="WIM69536.1"/>
    <property type="molecule type" value="Genomic_DNA"/>
</dbReference>
<dbReference type="Pfam" id="PF01022">
    <property type="entry name" value="HTH_5"/>
    <property type="match status" value="1"/>
</dbReference>
<dbReference type="PANTHER" id="PTHR33154:SF18">
    <property type="entry name" value="ARSENICAL RESISTANCE OPERON REPRESSOR"/>
    <property type="match status" value="1"/>
</dbReference>
<sequence>MSTAARPTILPITDLSACCSLGSGPLTAEEAGRYATLFKVLADPARLRILSSIAEEGCDPVTASDLTELLGLGQPTVSHHLKKLTEAGLLESTRVGRMMQYRVLPDLFAELRTVLQMD</sequence>
<keyword evidence="6" id="KW-1185">Reference proteome</keyword>
<dbReference type="InterPro" id="IPR011991">
    <property type="entry name" value="ArsR-like_HTH"/>
</dbReference>
<evidence type="ECO:0000313" key="5">
    <source>
        <dbReference type="EMBL" id="WIM69536.1"/>
    </source>
</evidence>
<evidence type="ECO:0000256" key="3">
    <source>
        <dbReference type="ARBA" id="ARBA00023163"/>
    </source>
</evidence>
<keyword evidence="1" id="KW-0805">Transcription regulation</keyword>
<evidence type="ECO:0000256" key="1">
    <source>
        <dbReference type="ARBA" id="ARBA00023015"/>
    </source>
</evidence>
<dbReference type="InterPro" id="IPR036390">
    <property type="entry name" value="WH_DNA-bd_sf"/>
</dbReference>
<dbReference type="InterPro" id="IPR036388">
    <property type="entry name" value="WH-like_DNA-bd_sf"/>
</dbReference>
<protein>
    <submittedName>
        <fullName evidence="5">Metalloregulator ArsR/SmtB family transcription factor</fullName>
    </submittedName>
</protein>
<dbReference type="PANTHER" id="PTHR33154">
    <property type="entry name" value="TRANSCRIPTIONAL REGULATOR, ARSR FAMILY"/>
    <property type="match status" value="1"/>
</dbReference>
<dbReference type="CDD" id="cd00090">
    <property type="entry name" value="HTH_ARSR"/>
    <property type="match status" value="1"/>
</dbReference>
<keyword evidence="3" id="KW-0804">Transcription</keyword>
<dbReference type="Proteomes" id="UP001238805">
    <property type="component" value="Chromosome"/>
</dbReference>